<keyword evidence="3" id="KW-1185">Reference proteome</keyword>
<evidence type="ECO:0000256" key="1">
    <source>
        <dbReference type="SAM" id="Phobius"/>
    </source>
</evidence>
<name>A0A1T4WRH8_9CLOT</name>
<proteinExistence type="predicted"/>
<evidence type="ECO:0000313" key="2">
    <source>
        <dbReference type="EMBL" id="SKA79458.1"/>
    </source>
</evidence>
<sequence>MNIISQESLLNFYRALNISLKAMLGILIVMIIFYIIIILLSKAK</sequence>
<reference evidence="3" key="1">
    <citation type="submission" date="2017-02" db="EMBL/GenBank/DDBJ databases">
        <authorList>
            <person name="Varghese N."/>
            <person name="Submissions S."/>
        </authorList>
    </citation>
    <scope>NUCLEOTIDE SEQUENCE [LARGE SCALE GENOMIC DNA]</scope>
    <source>
        <strain evidence="3">USBA 833</strain>
    </source>
</reference>
<feature type="transmembrane region" description="Helical" evidence="1">
    <location>
        <begin position="20"/>
        <end position="40"/>
    </location>
</feature>
<dbReference type="STRING" id="1147123.SAMN05443428_10367"/>
<dbReference type="RefSeq" id="WP_278305442.1">
    <property type="nucleotide sequence ID" value="NZ_FUYH01000003.1"/>
</dbReference>
<keyword evidence="1" id="KW-1133">Transmembrane helix</keyword>
<protein>
    <submittedName>
        <fullName evidence="2">Uncharacterized protein</fullName>
    </submittedName>
</protein>
<accession>A0A1T4WRH8</accession>
<evidence type="ECO:0000313" key="3">
    <source>
        <dbReference type="Proteomes" id="UP000190105"/>
    </source>
</evidence>
<dbReference type="AlphaFoldDB" id="A0A1T4WRH8"/>
<dbReference type="EMBL" id="FUYH01000003">
    <property type="protein sequence ID" value="SKA79458.1"/>
    <property type="molecule type" value="Genomic_DNA"/>
</dbReference>
<keyword evidence="1" id="KW-0472">Membrane</keyword>
<dbReference type="Proteomes" id="UP000190105">
    <property type="component" value="Unassembled WGS sequence"/>
</dbReference>
<keyword evidence="1" id="KW-0812">Transmembrane</keyword>
<gene>
    <name evidence="2" type="ORF">SAMN05443428_10367</name>
</gene>
<organism evidence="2 3">
    <name type="scientific">Caloramator quimbayensis</name>
    <dbReference type="NCBI Taxonomy" id="1147123"/>
    <lineage>
        <taxon>Bacteria</taxon>
        <taxon>Bacillati</taxon>
        <taxon>Bacillota</taxon>
        <taxon>Clostridia</taxon>
        <taxon>Eubacteriales</taxon>
        <taxon>Clostridiaceae</taxon>
        <taxon>Caloramator</taxon>
    </lineage>
</organism>